<name>A0A7J6PKA4_PEROL</name>
<evidence type="ECO:0000313" key="2">
    <source>
        <dbReference type="EMBL" id="KAF4696569.1"/>
    </source>
</evidence>
<accession>A0A7J6PKA4</accession>
<gene>
    <name evidence="2" type="ORF">FOZ63_001811</name>
</gene>
<protein>
    <recommendedName>
        <fullName evidence="4">WLM domain-containing protein</fullName>
    </recommendedName>
</protein>
<feature type="region of interest" description="Disordered" evidence="1">
    <location>
        <begin position="58"/>
        <end position="122"/>
    </location>
</feature>
<comment type="caution">
    <text evidence="2">The sequence shown here is derived from an EMBL/GenBank/DDBJ whole genome shotgun (WGS) entry which is preliminary data.</text>
</comment>
<organism evidence="2 3">
    <name type="scientific">Perkinsus olseni</name>
    <name type="common">Perkinsus atlanticus</name>
    <dbReference type="NCBI Taxonomy" id="32597"/>
    <lineage>
        <taxon>Eukaryota</taxon>
        <taxon>Sar</taxon>
        <taxon>Alveolata</taxon>
        <taxon>Perkinsozoa</taxon>
        <taxon>Perkinsea</taxon>
        <taxon>Perkinsida</taxon>
        <taxon>Perkinsidae</taxon>
        <taxon>Perkinsus</taxon>
    </lineage>
</organism>
<dbReference type="AlphaFoldDB" id="A0A7J6PKA4"/>
<proteinExistence type="predicted"/>
<keyword evidence="3" id="KW-1185">Reference proteome</keyword>
<feature type="compositionally biased region" description="Basic residues" evidence="1">
    <location>
        <begin position="66"/>
        <end position="82"/>
    </location>
</feature>
<reference evidence="2 3" key="1">
    <citation type="submission" date="2020-04" db="EMBL/GenBank/DDBJ databases">
        <title>Perkinsus olseni comparative genomics.</title>
        <authorList>
            <person name="Bogema D.R."/>
        </authorList>
    </citation>
    <scope>NUCLEOTIDE SEQUENCE [LARGE SCALE GENOMIC DNA]</scope>
    <source>
        <strain evidence="2 3">ATCC PRA-207</strain>
    </source>
</reference>
<evidence type="ECO:0000313" key="3">
    <source>
        <dbReference type="Proteomes" id="UP000553632"/>
    </source>
</evidence>
<sequence length="420" mass="47254">MPVVVPDLFVAAKSVTLQQREVPQKPVVLLPPLRVTATATTFGDYGTAQTVTDTKAPVVDTTPSVPRKRSRSQPVVRRRRRTALLCEPLELSPLPPRRPELPPEARGSAANPRWGADDDASEDTCFTAKPPVPRFPKKLNIARGIPCDVEEGLARRRSPSRKVAVSMAAAVSHRYFTFAFTKTADGRKVPLENRHRVVLKLHQLNTDVAMPIAKHFNLRYSHLSEQPPDAKKAGVTIREVSRKSKQQQQQQQPETEEGSKNTGRRRRSDAASNSRVVVEKDEGPKYLNHIRVRIRPMVRPELGEPLLSDSTLMAVLFHELAHIRYMNHGLGFMRFLREVYLYATDELKIFHVGEPNELPSPWSWERRIYETGGRVSEGELLREFGRRSTEGPTQAQNLEDAPAEGENEISVTCFNSSGRC</sequence>
<evidence type="ECO:0008006" key="4">
    <source>
        <dbReference type="Google" id="ProtNLM"/>
    </source>
</evidence>
<dbReference type="EMBL" id="JABANO010039031">
    <property type="protein sequence ID" value="KAF4696569.1"/>
    <property type="molecule type" value="Genomic_DNA"/>
</dbReference>
<feature type="region of interest" description="Disordered" evidence="1">
    <location>
        <begin position="223"/>
        <end position="278"/>
    </location>
</feature>
<evidence type="ECO:0000256" key="1">
    <source>
        <dbReference type="SAM" id="MobiDB-lite"/>
    </source>
</evidence>
<dbReference type="Proteomes" id="UP000553632">
    <property type="component" value="Unassembled WGS sequence"/>
</dbReference>